<dbReference type="InterPro" id="IPR029760">
    <property type="entry name" value="GPX_CS"/>
</dbReference>
<dbReference type="InterPro" id="IPR036249">
    <property type="entry name" value="Thioredoxin-like_sf"/>
</dbReference>
<keyword evidence="3" id="KW-0560">Oxidoreductase</keyword>
<proteinExistence type="inferred from homology"/>
<dbReference type="Gene3D" id="3.40.30.10">
    <property type="entry name" value="Glutaredoxin"/>
    <property type="match status" value="1"/>
</dbReference>
<dbReference type="PANTHER" id="PTHR11592:SF78">
    <property type="entry name" value="GLUTATHIONE PEROXIDASE"/>
    <property type="match status" value="1"/>
</dbReference>
<dbReference type="GO" id="GO:0004601">
    <property type="term" value="F:peroxidase activity"/>
    <property type="evidence" value="ECO:0007669"/>
    <property type="project" value="UniProtKB-KW"/>
</dbReference>
<gene>
    <name evidence="4" type="ORF">CYMTET_52316</name>
</gene>
<dbReference type="PROSITE" id="PS51355">
    <property type="entry name" value="GLUTATHIONE_PEROXID_3"/>
    <property type="match status" value="1"/>
</dbReference>
<organism evidence="4 5">
    <name type="scientific">Cymbomonas tetramitiformis</name>
    <dbReference type="NCBI Taxonomy" id="36881"/>
    <lineage>
        <taxon>Eukaryota</taxon>
        <taxon>Viridiplantae</taxon>
        <taxon>Chlorophyta</taxon>
        <taxon>Pyramimonadophyceae</taxon>
        <taxon>Pyramimonadales</taxon>
        <taxon>Pyramimonadaceae</taxon>
        <taxon>Cymbomonas</taxon>
    </lineage>
</organism>
<keyword evidence="5" id="KW-1185">Reference proteome</keyword>
<dbReference type="PANTHER" id="PTHR11592">
    <property type="entry name" value="GLUTATHIONE PEROXIDASE"/>
    <property type="match status" value="1"/>
</dbReference>
<evidence type="ECO:0008006" key="6">
    <source>
        <dbReference type="Google" id="ProtNLM"/>
    </source>
</evidence>
<sequence>MRIAQQPNALQSRSLCGKNVQVKKNFSHATPAHYTRRSSTLSLKASCDKVVLRNHNNEPLGDNSALAEFPRRSCLAALPLGTLLFDGTEAKAGAKSFFDFEVLQYGVKVPLNNFQGKNANYPGLRELYEKYHDSGFELIAFPSNQFGCQAPGSSDEERAYAWKKFGFEFPVMDKIAVKNKATPFCRFSRSLGSIEYDEDGLAKDPEPDETVVQPMDPVYAFLKQRPYNKEIEWNYVKFLIGRDGQVLRRYTPAGPLEQGMEKDVRAALEEQPLPKQRFVCARGKPNSI</sequence>
<evidence type="ECO:0000313" key="4">
    <source>
        <dbReference type="EMBL" id="KAK3237624.1"/>
    </source>
</evidence>
<evidence type="ECO:0000256" key="1">
    <source>
        <dbReference type="ARBA" id="ARBA00006926"/>
    </source>
</evidence>
<reference evidence="4 5" key="1">
    <citation type="journal article" date="2015" name="Genome Biol. Evol.">
        <title>Comparative Genomics of a Bacterivorous Green Alga Reveals Evolutionary Causalities and Consequences of Phago-Mixotrophic Mode of Nutrition.</title>
        <authorList>
            <person name="Burns J.A."/>
            <person name="Paasch A."/>
            <person name="Narechania A."/>
            <person name="Kim E."/>
        </authorList>
    </citation>
    <scope>NUCLEOTIDE SEQUENCE [LARGE SCALE GENOMIC DNA]</scope>
    <source>
        <strain evidence="4 5">PLY_AMNH</strain>
    </source>
</reference>
<accession>A0AAE0ERG9</accession>
<protein>
    <recommendedName>
        <fullName evidence="6">Glutathione peroxidase</fullName>
    </recommendedName>
</protein>
<dbReference type="GO" id="GO:0006979">
    <property type="term" value="P:response to oxidative stress"/>
    <property type="evidence" value="ECO:0007669"/>
    <property type="project" value="InterPro"/>
</dbReference>
<dbReference type="SUPFAM" id="SSF52833">
    <property type="entry name" value="Thioredoxin-like"/>
    <property type="match status" value="1"/>
</dbReference>
<dbReference type="AlphaFoldDB" id="A0AAE0ERG9"/>
<name>A0AAE0ERG9_9CHLO</name>
<dbReference type="InterPro" id="IPR000889">
    <property type="entry name" value="Glutathione_peroxidase"/>
</dbReference>
<dbReference type="EMBL" id="LGRX02034506">
    <property type="protein sequence ID" value="KAK3237624.1"/>
    <property type="molecule type" value="Genomic_DNA"/>
</dbReference>
<keyword evidence="2" id="KW-0575">Peroxidase</keyword>
<dbReference type="PROSITE" id="PS00763">
    <property type="entry name" value="GLUTATHIONE_PEROXID_2"/>
    <property type="match status" value="1"/>
</dbReference>
<dbReference type="Pfam" id="PF00255">
    <property type="entry name" value="GSHPx"/>
    <property type="match status" value="1"/>
</dbReference>
<evidence type="ECO:0000313" key="5">
    <source>
        <dbReference type="Proteomes" id="UP001190700"/>
    </source>
</evidence>
<evidence type="ECO:0000256" key="2">
    <source>
        <dbReference type="ARBA" id="ARBA00022559"/>
    </source>
</evidence>
<comment type="similarity">
    <text evidence="1">Belongs to the glutathione peroxidase family.</text>
</comment>
<evidence type="ECO:0000256" key="3">
    <source>
        <dbReference type="ARBA" id="ARBA00023002"/>
    </source>
</evidence>
<dbReference type="Proteomes" id="UP001190700">
    <property type="component" value="Unassembled WGS sequence"/>
</dbReference>
<comment type="caution">
    <text evidence="4">The sequence shown here is derived from an EMBL/GenBank/DDBJ whole genome shotgun (WGS) entry which is preliminary data.</text>
</comment>